<protein>
    <submittedName>
        <fullName evidence="7">Putative transport protein</fullName>
    </submittedName>
</protein>
<feature type="transmembrane region" description="Helical" evidence="6">
    <location>
        <begin position="293"/>
        <end position="314"/>
    </location>
</feature>
<dbReference type="Pfam" id="PF01594">
    <property type="entry name" value="AI-2E_transport"/>
    <property type="match status" value="2"/>
</dbReference>
<dbReference type="GO" id="GO:0016020">
    <property type="term" value="C:membrane"/>
    <property type="evidence" value="ECO:0007669"/>
    <property type="project" value="UniProtKB-SubCell"/>
</dbReference>
<dbReference type="EMBL" id="LNQE01000378">
    <property type="protein sequence ID" value="KUG26980.1"/>
    <property type="molecule type" value="Genomic_DNA"/>
</dbReference>
<feature type="transmembrane region" description="Helical" evidence="6">
    <location>
        <begin position="9"/>
        <end position="26"/>
    </location>
</feature>
<evidence type="ECO:0000256" key="5">
    <source>
        <dbReference type="ARBA" id="ARBA00023136"/>
    </source>
</evidence>
<feature type="transmembrane region" description="Helical" evidence="6">
    <location>
        <begin position="235"/>
        <end position="252"/>
    </location>
</feature>
<dbReference type="InterPro" id="IPR002549">
    <property type="entry name" value="AI-2E-like"/>
</dbReference>
<evidence type="ECO:0000256" key="3">
    <source>
        <dbReference type="ARBA" id="ARBA00022692"/>
    </source>
</evidence>
<evidence type="ECO:0000313" key="7">
    <source>
        <dbReference type="EMBL" id="KUG26980.1"/>
    </source>
</evidence>
<feature type="transmembrane region" description="Helical" evidence="6">
    <location>
        <begin position="334"/>
        <end position="356"/>
    </location>
</feature>
<comment type="caution">
    <text evidence="7">The sequence shown here is derived from an EMBL/GenBank/DDBJ whole genome shotgun (WGS) entry which is preliminary data.</text>
</comment>
<reference evidence="7" key="1">
    <citation type="journal article" date="2015" name="Proc. Natl. Acad. Sci. U.S.A.">
        <title>Networks of energetic and metabolic interactions define dynamics in microbial communities.</title>
        <authorList>
            <person name="Embree M."/>
            <person name="Liu J.K."/>
            <person name="Al-Bassam M.M."/>
            <person name="Zengler K."/>
        </authorList>
    </citation>
    <scope>NUCLEOTIDE SEQUENCE</scope>
</reference>
<comment type="subcellular location">
    <subcellularLocation>
        <location evidence="1">Membrane</location>
        <topology evidence="1">Multi-pass membrane protein</topology>
    </subcellularLocation>
</comment>
<keyword evidence="3 6" id="KW-0812">Transmembrane</keyword>
<dbReference type="GO" id="GO:0055085">
    <property type="term" value="P:transmembrane transport"/>
    <property type="evidence" value="ECO:0007669"/>
    <property type="project" value="TreeGrafter"/>
</dbReference>
<evidence type="ECO:0000256" key="4">
    <source>
        <dbReference type="ARBA" id="ARBA00022989"/>
    </source>
</evidence>
<proteinExistence type="inferred from homology"/>
<name>A0A0W8G1D9_9ZZZZ</name>
<dbReference type="PANTHER" id="PTHR21716">
    <property type="entry name" value="TRANSMEMBRANE PROTEIN"/>
    <property type="match status" value="1"/>
</dbReference>
<evidence type="ECO:0000256" key="2">
    <source>
        <dbReference type="ARBA" id="ARBA00009773"/>
    </source>
</evidence>
<feature type="transmembrane region" description="Helical" evidence="6">
    <location>
        <begin position="139"/>
        <end position="162"/>
    </location>
</feature>
<accession>A0A0W8G1D9</accession>
<gene>
    <name evidence="7" type="ORF">ASZ90_003162</name>
</gene>
<keyword evidence="5 6" id="KW-0472">Membrane</keyword>
<organism evidence="7">
    <name type="scientific">hydrocarbon metagenome</name>
    <dbReference type="NCBI Taxonomy" id="938273"/>
    <lineage>
        <taxon>unclassified sequences</taxon>
        <taxon>metagenomes</taxon>
        <taxon>ecological metagenomes</taxon>
    </lineage>
</organism>
<keyword evidence="4 6" id="KW-1133">Transmembrane helix</keyword>
<dbReference type="PANTHER" id="PTHR21716:SF64">
    <property type="entry name" value="AI-2 TRANSPORT PROTEIN TQSA"/>
    <property type="match status" value="1"/>
</dbReference>
<feature type="transmembrane region" description="Helical" evidence="6">
    <location>
        <begin position="61"/>
        <end position="83"/>
    </location>
</feature>
<evidence type="ECO:0000256" key="1">
    <source>
        <dbReference type="ARBA" id="ARBA00004141"/>
    </source>
</evidence>
<evidence type="ECO:0000256" key="6">
    <source>
        <dbReference type="SAM" id="Phobius"/>
    </source>
</evidence>
<dbReference type="AlphaFoldDB" id="A0A0W8G1D9"/>
<sequence length="377" mass="42592">MKKYFDDPVIKFFVSIIGLAVIFIVLRELHHIFIPFVISYFLFFIFEPLNKFLVEKKIPSVLTIFVDLFIMILIIWGISRIVIESFSRFAEQINVYEQKLNSIVSNTAISIGIEDPFFTEFSLLGIIEDLDYGGIAGSFFTSTLTIFSTTFFVLFFFIFISIGHKNLYEVVKGRFVDRQVKGSLKKIKKQIKKQEVPVNESTNTLENLKVNRGVQIEKTFKDITSQVQRYIATKFLLSLLTGSLAGFILWIFGVDFFVVWGVFAFLLNFIPNIGSAIAVILPAVMTLVQYESLGYALLVTAILIVIQTIIGNGIEPKILGDRLGLNPLVILLSLLLWGYIWGIVGMFLSVPLTAVAKIIMSNSHSENLNFISDLMGN</sequence>
<feature type="transmembrane region" description="Helical" evidence="6">
    <location>
        <begin position="32"/>
        <end position="49"/>
    </location>
</feature>
<comment type="similarity">
    <text evidence="2">Belongs to the autoinducer-2 exporter (AI-2E) (TC 2.A.86) family.</text>
</comment>
<feature type="transmembrane region" description="Helical" evidence="6">
    <location>
        <begin position="258"/>
        <end position="281"/>
    </location>
</feature>